<dbReference type="Proteomes" id="UP000012073">
    <property type="component" value="Unassembled WGS sequence"/>
</dbReference>
<proteinExistence type="predicted"/>
<evidence type="ECO:0000313" key="3">
    <source>
        <dbReference type="Proteomes" id="UP000012073"/>
    </source>
</evidence>
<evidence type="ECO:0000313" key="2">
    <source>
        <dbReference type="EMBL" id="CDF40091.1"/>
    </source>
</evidence>
<gene>
    <name evidence="2" type="ORF">CHC_T00006968001</name>
</gene>
<protein>
    <submittedName>
        <fullName evidence="2">Uncharacterized protein</fullName>
    </submittedName>
</protein>
<dbReference type="AlphaFoldDB" id="R7QRH9"/>
<evidence type="ECO:0000256" key="1">
    <source>
        <dbReference type="SAM" id="MobiDB-lite"/>
    </source>
</evidence>
<dbReference type="EMBL" id="HG002126">
    <property type="protein sequence ID" value="CDF40091.1"/>
    <property type="molecule type" value="Genomic_DNA"/>
</dbReference>
<name>R7QRH9_CHOCR</name>
<dbReference type="KEGG" id="ccp:CHC_T00006968001"/>
<sequence length="126" mass="13675">MYNLRLLRAGTVPCWRSVRKTRGIFQTRVYFTSSEFVGKWKKTTRYSTDNVTVSVQTSLSLISVGPTACSSGTVMPTASPIETNTLLVRAFPFLLLPAHASTLSAPPPPTPATQSPVIATPVSHRP</sequence>
<reference evidence="3" key="1">
    <citation type="journal article" date="2013" name="Proc. Natl. Acad. Sci. U.S.A.">
        <title>Genome structure and metabolic features in the red seaweed Chondrus crispus shed light on evolution of the Archaeplastida.</title>
        <authorList>
            <person name="Collen J."/>
            <person name="Porcel B."/>
            <person name="Carre W."/>
            <person name="Ball S.G."/>
            <person name="Chaparro C."/>
            <person name="Tonon T."/>
            <person name="Barbeyron T."/>
            <person name="Michel G."/>
            <person name="Noel B."/>
            <person name="Valentin K."/>
            <person name="Elias M."/>
            <person name="Artiguenave F."/>
            <person name="Arun A."/>
            <person name="Aury J.M."/>
            <person name="Barbosa-Neto J.F."/>
            <person name="Bothwell J.H."/>
            <person name="Bouget F.Y."/>
            <person name="Brillet L."/>
            <person name="Cabello-Hurtado F."/>
            <person name="Capella-Gutierrez S."/>
            <person name="Charrier B."/>
            <person name="Cladiere L."/>
            <person name="Cock J.M."/>
            <person name="Coelho S.M."/>
            <person name="Colleoni C."/>
            <person name="Czjzek M."/>
            <person name="Da Silva C."/>
            <person name="Delage L."/>
            <person name="Denoeud F."/>
            <person name="Deschamps P."/>
            <person name="Dittami S.M."/>
            <person name="Gabaldon T."/>
            <person name="Gachon C.M."/>
            <person name="Groisillier A."/>
            <person name="Herve C."/>
            <person name="Jabbari K."/>
            <person name="Katinka M."/>
            <person name="Kloareg B."/>
            <person name="Kowalczyk N."/>
            <person name="Labadie K."/>
            <person name="Leblanc C."/>
            <person name="Lopez P.J."/>
            <person name="McLachlan D.H."/>
            <person name="Meslet-Cladiere L."/>
            <person name="Moustafa A."/>
            <person name="Nehr Z."/>
            <person name="Nyvall Collen P."/>
            <person name="Panaud O."/>
            <person name="Partensky F."/>
            <person name="Poulain J."/>
            <person name="Rensing S.A."/>
            <person name="Rousvoal S."/>
            <person name="Samson G."/>
            <person name="Symeonidi A."/>
            <person name="Weissenbach J."/>
            <person name="Zambounis A."/>
            <person name="Wincker P."/>
            <person name="Boyen C."/>
        </authorList>
    </citation>
    <scope>NUCLEOTIDE SEQUENCE [LARGE SCALE GENOMIC DNA]</scope>
    <source>
        <strain evidence="3">cv. Stackhouse</strain>
    </source>
</reference>
<dbReference type="GeneID" id="17318104"/>
<keyword evidence="3" id="KW-1185">Reference proteome</keyword>
<feature type="region of interest" description="Disordered" evidence="1">
    <location>
        <begin position="104"/>
        <end position="126"/>
    </location>
</feature>
<organism evidence="2 3">
    <name type="scientific">Chondrus crispus</name>
    <name type="common">Carrageen Irish moss</name>
    <name type="synonym">Polymorpha crispa</name>
    <dbReference type="NCBI Taxonomy" id="2769"/>
    <lineage>
        <taxon>Eukaryota</taxon>
        <taxon>Rhodophyta</taxon>
        <taxon>Florideophyceae</taxon>
        <taxon>Rhodymeniophycidae</taxon>
        <taxon>Gigartinales</taxon>
        <taxon>Gigartinaceae</taxon>
        <taxon>Chondrus</taxon>
    </lineage>
</organism>
<dbReference type="Gramene" id="CDF40091">
    <property type="protein sequence ID" value="CDF40091"/>
    <property type="gene ID" value="CHC_T00006968001"/>
</dbReference>
<dbReference type="RefSeq" id="XP_005710385.1">
    <property type="nucleotide sequence ID" value="XM_005710328.1"/>
</dbReference>
<accession>R7QRH9</accession>